<dbReference type="InterPro" id="IPR043128">
    <property type="entry name" value="Rev_trsase/Diguanyl_cyclase"/>
</dbReference>
<comment type="caution">
    <text evidence="2">The sequence shown here is derived from an EMBL/GenBank/DDBJ whole genome shotgun (WGS) entry which is preliminary data.</text>
</comment>
<protein>
    <submittedName>
        <fullName evidence="2">GGDEF domain-containing protein</fullName>
    </submittedName>
</protein>
<gene>
    <name evidence="2" type="ORF">DN052_09570</name>
</gene>
<evidence type="ECO:0000313" key="3">
    <source>
        <dbReference type="Proteomes" id="UP000248886"/>
    </source>
</evidence>
<sequence>MPQYSFLGATHACAYHKYGRPNERIYLFSISAFVPEYYPYHSINPGNSLEFQGRQADICLGWWPLGAARHLSASFRKHYRSPCAWTVTRRPCRLDCGDTEPNLLAERTPLPDYRDISHRGHCCLRCHTTASSSGVVRQSLSDTLTGLPNRRSLEVELEHAFAYADPKQKLLAVCILALSRLKRTCNQNFMFCHFWDQF</sequence>
<evidence type="ECO:0000259" key="1">
    <source>
        <dbReference type="Pfam" id="PF00990"/>
    </source>
</evidence>
<proteinExistence type="predicted"/>
<reference evidence="2 3" key="1">
    <citation type="submission" date="2018-06" db="EMBL/GenBank/DDBJ databases">
        <title>Draft sequence of Acidithiobacillus ferrooxidans CCM 4253.</title>
        <authorList>
            <person name="Moya-Beltran A."/>
            <person name="Castro M."/>
            <person name="Covarrubias P.C."/>
            <person name="Issotta F."/>
            <person name="Janiczek O."/>
            <person name="Mandl M."/>
            <person name="Kucera J."/>
            <person name="Quatrini R."/>
        </authorList>
    </citation>
    <scope>NUCLEOTIDE SEQUENCE [LARGE SCALE GENOMIC DNA]</scope>
    <source>
        <strain evidence="2 3">CCM 4253</strain>
    </source>
</reference>
<dbReference type="AlphaFoldDB" id="A0A2W1K2H6"/>
<accession>A0A2W1K2H6</accession>
<feature type="domain" description="GGDEF" evidence="1">
    <location>
        <begin position="141"/>
        <end position="183"/>
    </location>
</feature>
<dbReference type="Gene3D" id="3.30.70.270">
    <property type="match status" value="1"/>
</dbReference>
<evidence type="ECO:0000313" key="2">
    <source>
        <dbReference type="EMBL" id="PZD80680.1"/>
    </source>
</evidence>
<dbReference type="Proteomes" id="UP000248886">
    <property type="component" value="Unassembled WGS sequence"/>
</dbReference>
<name>A0A2W1K2H6_ACIFR</name>
<dbReference type="EMBL" id="QKQP01000005">
    <property type="protein sequence ID" value="PZD80680.1"/>
    <property type="molecule type" value="Genomic_DNA"/>
</dbReference>
<organism evidence="2 3">
    <name type="scientific">Acidithiobacillus ferrooxidans</name>
    <name type="common">Thiobacillus ferrooxidans</name>
    <dbReference type="NCBI Taxonomy" id="920"/>
    <lineage>
        <taxon>Bacteria</taxon>
        <taxon>Pseudomonadati</taxon>
        <taxon>Pseudomonadota</taxon>
        <taxon>Acidithiobacillia</taxon>
        <taxon>Acidithiobacillales</taxon>
        <taxon>Acidithiobacillaceae</taxon>
        <taxon>Acidithiobacillus</taxon>
    </lineage>
</organism>
<dbReference type="InterPro" id="IPR000160">
    <property type="entry name" value="GGDEF_dom"/>
</dbReference>
<dbReference type="Pfam" id="PF00990">
    <property type="entry name" value="GGDEF"/>
    <property type="match status" value="1"/>
</dbReference>